<dbReference type="PIRSF" id="PIRSF000164">
    <property type="entry name" value="DHO_oxidase"/>
    <property type="match status" value="1"/>
</dbReference>
<evidence type="ECO:0000256" key="1">
    <source>
        <dbReference type="ARBA" id="ARBA00003616"/>
    </source>
</evidence>
<feature type="binding site" evidence="12">
    <location>
        <position position="228"/>
    </location>
    <ligand>
        <name>FMN</name>
        <dbReference type="ChEBI" id="CHEBI:58210"/>
    </ligand>
</feature>
<feature type="binding site" evidence="12">
    <location>
        <begin position="203"/>
        <end position="204"/>
    </location>
    <ligand>
        <name>substrate</name>
    </ligand>
</feature>
<dbReference type="HAMAP" id="MF_00224">
    <property type="entry name" value="DHO_dh_type1"/>
    <property type="match status" value="1"/>
</dbReference>
<dbReference type="InterPro" id="IPR013785">
    <property type="entry name" value="Aldolase_TIM"/>
</dbReference>
<feature type="binding site" evidence="12">
    <location>
        <begin position="80"/>
        <end position="84"/>
    </location>
    <ligand>
        <name>substrate</name>
    </ligand>
</feature>
<dbReference type="InterPro" id="IPR001295">
    <property type="entry name" value="Dihydroorotate_DH_CS"/>
</dbReference>
<dbReference type="InterPro" id="IPR005720">
    <property type="entry name" value="Dihydroorotate_DH_cat"/>
</dbReference>
<evidence type="ECO:0000256" key="6">
    <source>
        <dbReference type="ARBA" id="ARBA00022490"/>
    </source>
</evidence>
<keyword evidence="9 12" id="KW-0665">Pyrimidine biosynthesis</keyword>
<dbReference type="Pfam" id="PF01180">
    <property type="entry name" value="DHO_dh"/>
    <property type="match status" value="1"/>
</dbReference>
<evidence type="ECO:0000256" key="3">
    <source>
        <dbReference type="ARBA" id="ARBA00004715"/>
    </source>
</evidence>
<feature type="binding site" evidence="12">
    <location>
        <begin position="56"/>
        <end position="57"/>
    </location>
    <ligand>
        <name>FMN</name>
        <dbReference type="ChEBI" id="CHEBI:58210"/>
    </ligand>
</feature>
<organism evidence="14 15">
    <name type="scientific">Paenibacillus baimaensis</name>
    <dbReference type="NCBI Taxonomy" id="2982185"/>
    <lineage>
        <taxon>Bacteria</taxon>
        <taxon>Bacillati</taxon>
        <taxon>Bacillota</taxon>
        <taxon>Bacilli</taxon>
        <taxon>Bacillales</taxon>
        <taxon>Paenibacillaceae</taxon>
        <taxon>Paenibacillus</taxon>
    </lineage>
</organism>
<comment type="similarity">
    <text evidence="4 12">Belongs to the dihydroorotate dehydrogenase family. Type 1 subfamily.</text>
</comment>
<feature type="binding site" evidence="12">
    <location>
        <begin position="254"/>
        <end position="255"/>
    </location>
    <ligand>
        <name>FMN</name>
        <dbReference type="ChEBI" id="CHEBI:58210"/>
    </ligand>
</feature>
<reference evidence="14 15" key="1">
    <citation type="submission" date="2022-09" db="EMBL/GenBank/DDBJ databases">
        <authorList>
            <person name="Han X.L."/>
            <person name="Wang Q."/>
            <person name="Lu T."/>
        </authorList>
    </citation>
    <scope>NUCLEOTIDE SEQUENCE [LARGE SCALE GENOMIC DNA]</scope>
    <source>
        <strain evidence="14 15">WQ 127069</strain>
    </source>
</reference>
<dbReference type="Gene3D" id="3.20.20.70">
    <property type="entry name" value="Aldolase class I"/>
    <property type="match status" value="1"/>
</dbReference>
<comment type="function">
    <text evidence="1">Catalyzes the conversion of dihydroorotate to orotate with NAD(+) as electron acceptor.</text>
</comment>
<keyword evidence="15" id="KW-1185">Reference proteome</keyword>
<evidence type="ECO:0000259" key="13">
    <source>
        <dbReference type="Pfam" id="PF01180"/>
    </source>
</evidence>
<dbReference type="PANTHER" id="PTHR48109">
    <property type="entry name" value="DIHYDROOROTATE DEHYDROGENASE (QUINONE), MITOCHONDRIAL-RELATED"/>
    <property type="match status" value="1"/>
</dbReference>
<evidence type="ECO:0000256" key="9">
    <source>
        <dbReference type="ARBA" id="ARBA00022975"/>
    </source>
</evidence>
<comment type="subunit">
    <text evidence="5">Heterotetramer of 2 PyrK and 2 PyrD type B subunits.</text>
</comment>
<name>A0ABT2UAG4_9BACL</name>
<dbReference type="CDD" id="cd04740">
    <property type="entry name" value="DHOD_1B_like"/>
    <property type="match status" value="1"/>
</dbReference>
<comment type="catalytic activity">
    <reaction evidence="11">
        <text>(S)-dihydroorotate + NAD(+) = orotate + NADH + H(+)</text>
        <dbReference type="Rhea" id="RHEA:13513"/>
        <dbReference type="ChEBI" id="CHEBI:15378"/>
        <dbReference type="ChEBI" id="CHEBI:30839"/>
        <dbReference type="ChEBI" id="CHEBI:30864"/>
        <dbReference type="ChEBI" id="CHEBI:57540"/>
        <dbReference type="ChEBI" id="CHEBI:57945"/>
        <dbReference type="EC" id="1.3.1.14"/>
    </reaction>
</comment>
<dbReference type="NCBIfam" id="NF005574">
    <property type="entry name" value="PRK07259.1"/>
    <property type="match status" value="1"/>
</dbReference>
<dbReference type="SUPFAM" id="SSF51395">
    <property type="entry name" value="FMN-linked oxidoreductases"/>
    <property type="match status" value="1"/>
</dbReference>
<evidence type="ECO:0000256" key="7">
    <source>
        <dbReference type="ARBA" id="ARBA00022630"/>
    </source>
</evidence>
<dbReference type="EC" id="1.3.-.-" evidence="12"/>
<feature type="binding site" evidence="12">
    <location>
        <begin position="276"/>
        <end position="277"/>
    </location>
    <ligand>
        <name>FMN</name>
        <dbReference type="ChEBI" id="CHEBI:58210"/>
    </ligand>
</feature>
<evidence type="ECO:0000256" key="2">
    <source>
        <dbReference type="ARBA" id="ARBA00004496"/>
    </source>
</evidence>
<accession>A0ABT2UAG4</accession>
<keyword evidence="8 12" id="KW-0288">FMN</keyword>
<dbReference type="InterPro" id="IPR033888">
    <property type="entry name" value="DHOD_1B"/>
</dbReference>
<evidence type="ECO:0000256" key="8">
    <source>
        <dbReference type="ARBA" id="ARBA00022643"/>
    </source>
</evidence>
<evidence type="ECO:0000313" key="15">
    <source>
        <dbReference type="Proteomes" id="UP001652445"/>
    </source>
</evidence>
<feature type="domain" description="Dihydroorotate dehydrogenase catalytic" evidence="13">
    <location>
        <begin position="17"/>
        <end position="297"/>
    </location>
</feature>
<dbReference type="PROSITE" id="PS00911">
    <property type="entry name" value="DHODEHASE_1"/>
    <property type="match status" value="1"/>
</dbReference>
<comment type="caution">
    <text evidence="12">Lacks conserved residue(s) required for the propagation of feature annotation.</text>
</comment>
<comment type="pathway">
    <text evidence="3">Pyrimidine metabolism; UMP biosynthesis via de novo pathway; orotate from (S)-dihydroorotate (NAD(+) route): step 1/1.</text>
</comment>
<dbReference type="Proteomes" id="UP001652445">
    <property type="component" value="Unassembled WGS sequence"/>
</dbReference>
<feature type="binding site" evidence="12">
    <location>
        <position position="34"/>
    </location>
    <ligand>
        <name>FMN</name>
        <dbReference type="ChEBI" id="CHEBI:58210"/>
    </ligand>
</feature>
<dbReference type="InterPro" id="IPR050074">
    <property type="entry name" value="DHO_dehydrogenase"/>
</dbReference>
<keyword evidence="7 12" id="KW-0285">Flavoprotein</keyword>
<evidence type="ECO:0000256" key="10">
    <source>
        <dbReference type="ARBA" id="ARBA00023002"/>
    </source>
</evidence>
<dbReference type="InterPro" id="IPR049622">
    <property type="entry name" value="Dihydroorotate_DH_I"/>
</dbReference>
<dbReference type="PANTHER" id="PTHR48109:SF1">
    <property type="entry name" value="DIHYDROOROTATE DEHYDROGENASE (FUMARATE)"/>
    <property type="match status" value="1"/>
</dbReference>
<keyword evidence="6 12" id="KW-0963">Cytoplasm</keyword>
<feature type="binding site" evidence="12">
    <location>
        <position position="56"/>
    </location>
    <ligand>
        <name>substrate</name>
    </ligand>
</feature>
<evidence type="ECO:0000256" key="5">
    <source>
        <dbReference type="ARBA" id="ARBA00011669"/>
    </source>
</evidence>
<proteinExistence type="inferred from homology"/>
<dbReference type="InterPro" id="IPR012135">
    <property type="entry name" value="Dihydroorotate_DH_1_2"/>
</dbReference>
<dbReference type="InterPro" id="IPR024920">
    <property type="entry name" value="Dihydroorotate_DH_1"/>
</dbReference>
<keyword evidence="10 12" id="KW-0560">Oxidoreductase</keyword>
<comment type="catalytic activity">
    <reaction evidence="12">
        <text>(S)-dihydroorotate + A = orotate + AH2</text>
        <dbReference type="Rhea" id="RHEA:18073"/>
        <dbReference type="ChEBI" id="CHEBI:13193"/>
        <dbReference type="ChEBI" id="CHEBI:17499"/>
        <dbReference type="ChEBI" id="CHEBI:30839"/>
        <dbReference type="ChEBI" id="CHEBI:30864"/>
    </reaction>
</comment>
<comment type="cofactor">
    <cofactor evidence="12">
        <name>FMN</name>
        <dbReference type="ChEBI" id="CHEBI:58210"/>
    </cofactor>
    <text evidence="12">Binds 1 FMN per subunit.</text>
</comment>
<dbReference type="PROSITE" id="PS00912">
    <property type="entry name" value="DHODEHASE_2"/>
    <property type="match status" value="1"/>
</dbReference>
<comment type="subcellular location">
    <subcellularLocation>
        <location evidence="2 12">Cytoplasm</location>
    </subcellularLocation>
</comment>
<dbReference type="GO" id="GO:0004589">
    <property type="term" value="F:dihydroorotate dehydrogenase (NAD+) activity"/>
    <property type="evidence" value="ECO:0007669"/>
    <property type="project" value="UniProtKB-EC"/>
</dbReference>
<comment type="caution">
    <text evidence="14">The sequence shown here is derived from an EMBL/GenBank/DDBJ whole genome shotgun (WGS) entry which is preliminary data.</text>
</comment>
<evidence type="ECO:0000256" key="12">
    <source>
        <dbReference type="HAMAP-Rule" id="MF_00224"/>
    </source>
</evidence>
<feature type="binding site" evidence="12">
    <location>
        <position position="138"/>
    </location>
    <ligand>
        <name>substrate</name>
    </ligand>
</feature>
<feature type="binding site" evidence="12">
    <location>
        <position position="176"/>
    </location>
    <ligand>
        <name>FMN</name>
        <dbReference type="ChEBI" id="CHEBI:58210"/>
    </ligand>
</feature>
<feature type="active site" description="Nucleophile" evidence="12">
    <location>
        <position position="141"/>
    </location>
</feature>
<evidence type="ECO:0000256" key="11">
    <source>
        <dbReference type="ARBA" id="ARBA00048996"/>
    </source>
</evidence>
<protein>
    <recommendedName>
        <fullName evidence="12">Dihydroorotate dehydrogenase</fullName>
        <shortName evidence="12">DHOD</shortName>
        <shortName evidence="12">DHODase</shortName>
        <shortName evidence="12">DHOdehase</shortName>
        <ecNumber evidence="12">1.3.-.-</ecNumber>
    </recommendedName>
</protein>
<feature type="binding site" evidence="12">
    <location>
        <position position="138"/>
    </location>
    <ligand>
        <name>FMN</name>
        <dbReference type="ChEBI" id="CHEBI:58210"/>
    </ligand>
</feature>
<dbReference type="RefSeq" id="WP_262682572.1">
    <property type="nucleotide sequence ID" value="NZ_JAOQIO010000007.1"/>
</dbReference>
<evidence type="ECO:0000313" key="14">
    <source>
        <dbReference type="EMBL" id="MCU6791006.1"/>
    </source>
</evidence>
<gene>
    <name evidence="12" type="primary">pyrD</name>
    <name evidence="14" type="ORF">OB236_02580</name>
</gene>
<dbReference type="EMBL" id="JAOQIO010000007">
    <property type="protein sequence ID" value="MCU6791006.1"/>
    <property type="molecule type" value="Genomic_DNA"/>
</dbReference>
<evidence type="ECO:0000256" key="4">
    <source>
        <dbReference type="ARBA" id="ARBA00008008"/>
    </source>
</evidence>
<sequence length="321" mass="34512">MMKADQETRKQDFALNLQVQIGSLTLQNPIMPASGAFGEEMEQVIDFNEIGAIVPKSITKHPRKGNLTPRVCEVPAGMINSIGIQSKGIAYYLKETIPNYDRYDVPLISSISADSIDEFAEMAEIIGKLDRVGALELNISCPNLKGNGLAFGMDPESTRALVRKVKEVTDKPIIAKLSPNVTSIQEIALAAEQGGADGLNVANTILAMAIDIHTRKPKIGNNMGGLSGPAVKPIIVRMIYQVRQVTSLPIIGCGGVSSGEDAIEMILAGATAIQVGTASFIQPTAMIDILQEIKDYMVLYQIRNINDLIGKVMVNSIYAAD</sequence>
<dbReference type="NCBIfam" id="TIGR01037">
    <property type="entry name" value="pyrD_sub1_fam"/>
    <property type="match status" value="1"/>
</dbReference>